<dbReference type="InterPro" id="IPR043502">
    <property type="entry name" value="DNA/RNA_pol_sf"/>
</dbReference>
<evidence type="ECO:0000256" key="5">
    <source>
        <dbReference type="ARBA" id="ARBA00023125"/>
    </source>
</evidence>
<dbReference type="InterPro" id="IPR043128">
    <property type="entry name" value="Rev_trsase/Diguanyl_cyclase"/>
</dbReference>
<evidence type="ECO:0000259" key="9">
    <source>
        <dbReference type="Pfam" id="PF01498"/>
    </source>
</evidence>
<dbReference type="SUPFAM" id="SSF56672">
    <property type="entry name" value="DNA/RNA polymerases"/>
    <property type="match status" value="1"/>
</dbReference>
<dbReference type="Gene3D" id="3.10.10.10">
    <property type="entry name" value="HIV Type 1 Reverse Transcriptase, subunit A, domain 1"/>
    <property type="match status" value="1"/>
</dbReference>
<evidence type="ECO:0008006" key="13">
    <source>
        <dbReference type="Google" id="ProtNLM"/>
    </source>
</evidence>
<comment type="similarity">
    <text evidence="2">Belongs to the AXUD1 family.</text>
</comment>
<dbReference type="PANTHER" id="PTHR13580:SF10">
    <property type="entry name" value="CYSTEINE_SERINE-RICH NUCLEAR PROTEIN 1"/>
    <property type="match status" value="1"/>
</dbReference>
<evidence type="ECO:0000256" key="1">
    <source>
        <dbReference type="ARBA" id="ARBA00004123"/>
    </source>
</evidence>
<reference evidence="11" key="1">
    <citation type="submission" date="2023-07" db="EMBL/GenBank/DDBJ databases">
        <authorList>
            <person name="Stuckert A."/>
        </authorList>
    </citation>
    <scope>NUCLEOTIDE SEQUENCE</scope>
</reference>
<evidence type="ECO:0000256" key="7">
    <source>
        <dbReference type="ARBA" id="ARBA00023163"/>
    </source>
</evidence>
<dbReference type="Pfam" id="PF16019">
    <property type="entry name" value="CSRNP_N"/>
    <property type="match status" value="1"/>
</dbReference>
<dbReference type="PANTHER" id="PTHR13580">
    <property type="entry name" value="TGF-BETA INDUCED APOPTOSIS PROTEIN"/>
    <property type="match status" value="1"/>
</dbReference>
<evidence type="ECO:0000259" key="10">
    <source>
        <dbReference type="Pfam" id="PF16019"/>
    </source>
</evidence>
<evidence type="ECO:0000256" key="6">
    <source>
        <dbReference type="ARBA" id="ARBA00023159"/>
    </source>
</evidence>
<evidence type="ECO:0000256" key="4">
    <source>
        <dbReference type="ARBA" id="ARBA00023015"/>
    </source>
</evidence>
<comment type="caution">
    <text evidence="11">The sequence shown here is derived from an EMBL/GenBank/DDBJ whole genome shotgun (WGS) entry which is preliminary data.</text>
</comment>
<dbReference type="InterPro" id="IPR002492">
    <property type="entry name" value="Transposase_Tc1-like"/>
</dbReference>
<accession>A0ABN9M0D1</accession>
<name>A0ABN9M0D1_9NEOB</name>
<keyword evidence="3" id="KW-0053">Apoptosis</keyword>
<keyword evidence="5" id="KW-0238">DNA-binding</keyword>
<dbReference type="InterPro" id="IPR031972">
    <property type="entry name" value="CSRNP_N"/>
</dbReference>
<keyword evidence="8" id="KW-0539">Nucleus</keyword>
<gene>
    <name evidence="11" type="ORF">RIMI_LOCUS14333033</name>
</gene>
<evidence type="ECO:0000256" key="2">
    <source>
        <dbReference type="ARBA" id="ARBA00008548"/>
    </source>
</evidence>
<proteinExistence type="inferred from homology"/>
<evidence type="ECO:0000313" key="12">
    <source>
        <dbReference type="Proteomes" id="UP001176940"/>
    </source>
</evidence>
<evidence type="ECO:0000256" key="3">
    <source>
        <dbReference type="ARBA" id="ARBA00022703"/>
    </source>
</evidence>
<dbReference type="EMBL" id="CAUEEQ010036784">
    <property type="protein sequence ID" value="CAJ0953501.1"/>
    <property type="molecule type" value="Genomic_DNA"/>
</dbReference>
<keyword evidence="6" id="KW-0010">Activator</keyword>
<keyword evidence="7" id="KW-0804">Transcription</keyword>
<organism evidence="11 12">
    <name type="scientific">Ranitomeya imitator</name>
    <name type="common">mimic poison frog</name>
    <dbReference type="NCBI Taxonomy" id="111125"/>
    <lineage>
        <taxon>Eukaryota</taxon>
        <taxon>Metazoa</taxon>
        <taxon>Chordata</taxon>
        <taxon>Craniata</taxon>
        <taxon>Vertebrata</taxon>
        <taxon>Euteleostomi</taxon>
        <taxon>Amphibia</taxon>
        <taxon>Batrachia</taxon>
        <taxon>Anura</taxon>
        <taxon>Neobatrachia</taxon>
        <taxon>Hyloidea</taxon>
        <taxon>Dendrobatidae</taxon>
        <taxon>Dendrobatinae</taxon>
        <taxon>Ranitomeya</taxon>
    </lineage>
</organism>
<evidence type="ECO:0000256" key="8">
    <source>
        <dbReference type="ARBA" id="ARBA00023242"/>
    </source>
</evidence>
<feature type="domain" description="Cysteine/serine-rich nuclear protein N-terminal" evidence="10">
    <location>
        <begin position="227"/>
        <end position="358"/>
    </location>
</feature>
<dbReference type="Pfam" id="PF01498">
    <property type="entry name" value="HTH_Tnp_Tc3_2"/>
    <property type="match status" value="1"/>
</dbReference>
<keyword evidence="12" id="KW-1185">Reference proteome</keyword>
<dbReference type="Gene3D" id="3.30.70.270">
    <property type="match status" value="1"/>
</dbReference>
<comment type="subcellular location">
    <subcellularLocation>
        <location evidence="1">Nucleus</location>
    </subcellularLocation>
</comment>
<keyword evidence="4" id="KW-0805">Transcription regulation</keyword>
<evidence type="ECO:0000313" key="11">
    <source>
        <dbReference type="EMBL" id="CAJ0953501.1"/>
    </source>
</evidence>
<protein>
    <recommendedName>
        <fullName evidence="13">Reverse transcriptase domain-containing protein</fullName>
    </recommendedName>
</protein>
<dbReference type="InterPro" id="IPR023260">
    <property type="entry name" value="Cys/Ser-rich_nuc_prot"/>
</dbReference>
<sequence>MFVLDASELHVWKPSSAMSFLNTGDQNCAQYSKCGRTSDLYRETDYLCWNCRFLFPNLFQSTIQRTLHKEKLYGRVMRKKPFLQARHKQSRLRKRPHPANPVYRLVQDLLAVNAATVLEIPVVPNPHTLLSQLPQDAAWFTVIDLVNAFFSIPLHPDCQFLFAFIYQGRQLMWTVISLRSHLRLWTQQRRRKTTHASCYPIFKIGDACAFVFMRFAISILKTAKRAKKNQVHFDRVIVFYFQRCQGFTSVPSRGGCTLGMRQKHSYSQQFTLEEFSREQLIRRREKLMECLKEKKLLALKNMFTKNGTIESEKANNLSIDDICDEDIDMTNAEIEDGFNPLVYSAKKRRALLKRKGVKYNFYDYENSYSINGARDLLDPPYRGTSLHLVIFSCRQRPID</sequence>
<feature type="domain" description="Transposase Tc1-like" evidence="9">
    <location>
        <begin position="60"/>
        <end position="93"/>
    </location>
</feature>
<dbReference type="Proteomes" id="UP001176940">
    <property type="component" value="Unassembled WGS sequence"/>
</dbReference>